<sequence length="219" mass="24850">MADGWTTATLAILEKETMEELEKWNSSSRSPAGRARHRQRWPCRLSRLVGRAGDNLDLRDRAERLERTRWKVMLKTIIVESELPAAVGGMLIRMEWRGRGRRPSSNSSSNYLTHRVAEPCGKSIPISLMKTLMFIEVAKKHPALKNALEKVILELGSLDLRWRQAAQIPVEIVMAMERHVMTEGAMKPLRFSGTQGMLFGKIEMSGRGLRGVLERTKTT</sequence>
<comment type="caution">
    <text evidence="1">The sequence shown here is derived from an EMBL/GenBank/DDBJ whole genome shotgun (WGS) entry which is preliminary data.</text>
</comment>
<organism evidence="1 2">
    <name type="scientific">Effrenium voratum</name>
    <dbReference type="NCBI Taxonomy" id="2562239"/>
    <lineage>
        <taxon>Eukaryota</taxon>
        <taxon>Sar</taxon>
        <taxon>Alveolata</taxon>
        <taxon>Dinophyceae</taxon>
        <taxon>Suessiales</taxon>
        <taxon>Symbiodiniaceae</taxon>
        <taxon>Effrenium</taxon>
    </lineage>
</organism>
<dbReference type="Proteomes" id="UP001178507">
    <property type="component" value="Unassembled WGS sequence"/>
</dbReference>
<gene>
    <name evidence="1" type="ORF">EVOR1521_LOCUS15645</name>
</gene>
<dbReference type="EMBL" id="CAUJNA010002013">
    <property type="protein sequence ID" value="CAJ1390152.1"/>
    <property type="molecule type" value="Genomic_DNA"/>
</dbReference>
<reference evidence="1" key="1">
    <citation type="submission" date="2023-08" db="EMBL/GenBank/DDBJ databases">
        <authorList>
            <person name="Chen Y."/>
            <person name="Shah S."/>
            <person name="Dougan E. K."/>
            <person name="Thang M."/>
            <person name="Chan C."/>
        </authorList>
    </citation>
    <scope>NUCLEOTIDE SEQUENCE</scope>
</reference>
<evidence type="ECO:0000313" key="1">
    <source>
        <dbReference type="EMBL" id="CAJ1390152.1"/>
    </source>
</evidence>
<keyword evidence="2" id="KW-1185">Reference proteome</keyword>
<accession>A0AA36ILS8</accession>
<evidence type="ECO:0000313" key="2">
    <source>
        <dbReference type="Proteomes" id="UP001178507"/>
    </source>
</evidence>
<protein>
    <submittedName>
        <fullName evidence="1">Uncharacterized protein</fullName>
    </submittedName>
</protein>
<name>A0AA36ILS8_9DINO</name>
<dbReference type="AlphaFoldDB" id="A0AA36ILS8"/>
<proteinExistence type="predicted"/>